<reference evidence="7" key="1">
    <citation type="submission" date="2013-09" db="EMBL/GenBank/DDBJ databases">
        <title>Corchorus olitorius genome sequencing.</title>
        <authorList>
            <person name="Alam M."/>
            <person name="Haque M.S."/>
            <person name="Islam M.S."/>
            <person name="Emdad E.M."/>
            <person name="Islam M.M."/>
            <person name="Ahmed B."/>
            <person name="Halim A."/>
            <person name="Hossen Q.M.M."/>
            <person name="Hossain M.Z."/>
            <person name="Ahmed R."/>
            <person name="Khan M.M."/>
            <person name="Islam R."/>
            <person name="Rashid M.M."/>
            <person name="Khan S.A."/>
            <person name="Rahman M.S."/>
            <person name="Alam M."/>
            <person name="Yahiya A.S."/>
            <person name="Khan M.S."/>
            <person name="Azam M.S."/>
            <person name="Haque T."/>
            <person name="Lashkar M.Z.H."/>
            <person name="Akhand A.I."/>
            <person name="Morshed G."/>
            <person name="Roy S."/>
            <person name="Uddin K.S."/>
            <person name="Rabeya T."/>
            <person name="Hossain A.S."/>
            <person name="Chowdhury A."/>
            <person name="Snigdha A.R."/>
            <person name="Mortoza M.S."/>
            <person name="Matin S.A."/>
            <person name="Hoque S.M.E."/>
            <person name="Islam M.K."/>
            <person name="Roy D.K."/>
            <person name="Haider R."/>
            <person name="Moosa M.M."/>
            <person name="Elias S.M."/>
            <person name="Hasan A.M."/>
            <person name="Jahan S."/>
            <person name="Shafiuddin M."/>
            <person name="Mahmood N."/>
            <person name="Shommy N.S."/>
        </authorList>
    </citation>
    <scope>NUCLEOTIDE SEQUENCE [LARGE SCALE GENOMIC DNA]</scope>
    <source>
        <strain evidence="7">cv. O-4</strain>
    </source>
</reference>
<keyword evidence="7" id="KW-1185">Reference proteome</keyword>
<dbReference type="OrthoDB" id="1931061at2759"/>
<evidence type="ECO:0000256" key="2">
    <source>
        <dbReference type="SAM" id="MobiDB-lite"/>
    </source>
</evidence>
<dbReference type="InterPro" id="IPR003871">
    <property type="entry name" value="RFA1B/D_OB_1st"/>
</dbReference>
<comment type="caution">
    <text evidence="6">The sequence shown here is derived from an EMBL/GenBank/DDBJ whole genome shotgun (WGS) entry which is preliminary data.</text>
</comment>
<dbReference type="STRING" id="93759.A0A1R3GP84"/>
<organism evidence="6 7">
    <name type="scientific">Corchorus olitorius</name>
    <dbReference type="NCBI Taxonomy" id="93759"/>
    <lineage>
        <taxon>Eukaryota</taxon>
        <taxon>Viridiplantae</taxon>
        <taxon>Streptophyta</taxon>
        <taxon>Embryophyta</taxon>
        <taxon>Tracheophyta</taxon>
        <taxon>Spermatophyta</taxon>
        <taxon>Magnoliopsida</taxon>
        <taxon>eudicotyledons</taxon>
        <taxon>Gunneridae</taxon>
        <taxon>Pentapetalae</taxon>
        <taxon>rosids</taxon>
        <taxon>malvids</taxon>
        <taxon>Malvales</taxon>
        <taxon>Malvaceae</taxon>
        <taxon>Grewioideae</taxon>
        <taxon>Apeibeae</taxon>
        <taxon>Corchorus</taxon>
    </lineage>
</organism>
<dbReference type="InterPro" id="IPR031657">
    <property type="entry name" value="REPA_OB_2"/>
</dbReference>
<dbReference type="Pfam" id="PF08646">
    <property type="entry name" value="Rep_fac-A_C"/>
    <property type="match status" value="1"/>
</dbReference>
<dbReference type="Pfam" id="PF16900">
    <property type="entry name" value="REPA_OB_2"/>
    <property type="match status" value="1"/>
</dbReference>
<keyword evidence="1" id="KW-0238">DNA-binding</keyword>
<accession>A0A1R3GP84</accession>
<evidence type="ECO:0000259" key="5">
    <source>
        <dbReference type="Pfam" id="PF16900"/>
    </source>
</evidence>
<dbReference type="CDD" id="cd04480">
    <property type="entry name" value="RPA1_DBD_A_like"/>
    <property type="match status" value="1"/>
</dbReference>
<feature type="domain" description="Replication protein A OB" evidence="5">
    <location>
        <begin position="147"/>
        <end position="242"/>
    </location>
</feature>
<feature type="compositionally biased region" description="Basic and acidic residues" evidence="2">
    <location>
        <begin position="517"/>
        <end position="537"/>
    </location>
</feature>
<feature type="region of interest" description="Disordered" evidence="2">
    <location>
        <begin position="514"/>
        <end position="537"/>
    </location>
</feature>
<dbReference type="Proteomes" id="UP000187203">
    <property type="component" value="Unassembled WGS sequence"/>
</dbReference>
<evidence type="ECO:0000313" key="6">
    <source>
        <dbReference type="EMBL" id="OMO59924.1"/>
    </source>
</evidence>
<feature type="domain" description="Replication protein A 70 kDa DNA-binding subunit B/D first OB fold" evidence="3">
    <location>
        <begin position="20"/>
        <end position="119"/>
    </location>
</feature>
<dbReference type="EMBL" id="AWUE01022025">
    <property type="protein sequence ID" value="OMO59924.1"/>
    <property type="molecule type" value="Genomic_DNA"/>
</dbReference>
<dbReference type="AlphaFoldDB" id="A0A1R3GP84"/>
<dbReference type="Pfam" id="PF02721">
    <property type="entry name" value="DUF223"/>
    <property type="match status" value="1"/>
</dbReference>
<feature type="domain" description="Replication factor A C-terminal" evidence="4">
    <location>
        <begin position="304"/>
        <end position="421"/>
    </location>
</feature>
<evidence type="ECO:0000256" key="1">
    <source>
        <dbReference type="ARBA" id="ARBA00023125"/>
    </source>
</evidence>
<protein>
    <submittedName>
        <fullName evidence="6">Nucleic acid-binding protein</fullName>
    </submittedName>
</protein>
<dbReference type="PANTHER" id="PTHR47165:SF4">
    <property type="entry name" value="OS03G0429900 PROTEIN"/>
    <property type="match status" value="1"/>
</dbReference>
<dbReference type="Gene3D" id="2.40.50.140">
    <property type="entry name" value="Nucleic acid-binding proteins"/>
    <property type="match status" value="3"/>
</dbReference>
<dbReference type="SUPFAM" id="SSF50249">
    <property type="entry name" value="Nucleic acid-binding proteins"/>
    <property type="match status" value="3"/>
</dbReference>
<evidence type="ECO:0000313" key="7">
    <source>
        <dbReference type="Proteomes" id="UP000187203"/>
    </source>
</evidence>
<dbReference type="InterPro" id="IPR013955">
    <property type="entry name" value="Rep_factor-A_C"/>
</dbReference>
<dbReference type="InterPro" id="IPR012340">
    <property type="entry name" value="NA-bd_OB-fold"/>
</dbReference>
<name>A0A1R3GP84_9ROSI</name>
<sequence length="537" mass="60343">MDSPCKKRVKVLVKLFHCTLGKLKPGLRAFIVARVARMWETILPDVVVPIRSDLLLIDHDGSSMHAIILQAVARFFGGKIVEGCVYKFTRFDTVNCRLSYLAVPSDYIIYFNSSTSVEEITESINFDYPRYCFRFASMEDLRARNEKDRVLTDIVGMLTVIGSRTSVNRASGNSSTERRDILIKLLSDDDIRVNFWGLHVGDVDEEFLMTRPSNPVMVITAGIVKEYNSVKYISSSSATKVYVDINVPKTVQLKQRFDGVIPPVKLLAPDESQSIDPVASPTDISIDELFYLSLDDLRGQRYRIEGKIVEINNTNGWFYESCPKCKIKLVHENGKFSCNDDGVVTPEFVMQLNLIVQDETAKIEVVMFGKQAEELVGVPLTRSIASQCLDKTKLPATAKDPTGSEIEYVFIIGITEQTYKRGLKKFKVYSYSAKEEDHEPVVLDKGKKVLCYSGNEVMQSDGCEKGTSKVDCGGVNSVDCNESVIAHDVVSTPQLHYRKREDSVPVDMPDSPCIPHDLFDTDSPNKKSRKDQDCREI</sequence>
<evidence type="ECO:0000259" key="4">
    <source>
        <dbReference type="Pfam" id="PF08646"/>
    </source>
</evidence>
<proteinExistence type="predicted"/>
<dbReference type="PANTHER" id="PTHR47165">
    <property type="entry name" value="OS03G0429900 PROTEIN"/>
    <property type="match status" value="1"/>
</dbReference>
<dbReference type="GO" id="GO:0003677">
    <property type="term" value="F:DNA binding"/>
    <property type="evidence" value="ECO:0007669"/>
    <property type="project" value="UniProtKB-KW"/>
</dbReference>
<gene>
    <name evidence="6" type="ORF">COLO4_34001</name>
</gene>
<evidence type="ECO:0000259" key="3">
    <source>
        <dbReference type="Pfam" id="PF02721"/>
    </source>
</evidence>